<proteinExistence type="predicted"/>
<evidence type="ECO:0000313" key="2">
    <source>
        <dbReference type="EMBL" id="EKB17619.1"/>
    </source>
</evidence>
<accession>K1JDL5</accession>
<gene>
    <name evidence="2" type="ORF">HMPREF1168_03846</name>
</gene>
<dbReference type="EMBL" id="AGWU01000024">
    <property type="protein sequence ID" value="EKB17619.1"/>
    <property type="molecule type" value="Genomic_DNA"/>
</dbReference>
<organism evidence="2 3">
    <name type="scientific">Aeromonas veronii AMC34</name>
    <dbReference type="NCBI Taxonomy" id="1073383"/>
    <lineage>
        <taxon>Bacteria</taxon>
        <taxon>Pseudomonadati</taxon>
        <taxon>Pseudomonadota</taxon>
        <taxon>Gammaproteobacteria</taxon>
        <taxon>Aeromonadales</taxon>
        <taxon>Aeromonadaceae</taxon>
        <taxon>Aeromonas</taxon>
    </lineage>
</organism>
<name>K1JDL5_AERVE</name>
<evidence type="ECO:0000256" key="1">
    <source>
        <dbReference type="SAM" id="SignalP"/>
    </source>
</evidence>
<dbReference type="RefSeq" id="WP_005347741.1">
    <property type="nucleotide sequence ID" value="NZ_JH823256.1"/>
</dbReference>
<comment type="caution">
    <text evidence="2">The sequence shown here is derived from an EMBL/GenBank/DDBJ whole genome shotgun (WGS) entry which is preliminary data.</text>
</comment>
<dbReference type="HOGENOM" id="CLU_052340_0_0_6"/>
<feature type="signal peptide" evidence="1">
    <location>
        <begin position="1"/>
        <end position="23"/>
    </location>
</feature>
<dbReference type="Proteomes" id="UP000006087">
    <property type="component" value="Unassembled WGS sequence"/>
</dbReference>
<dbReference type="AlphaFoldDB" id="K1JDL5"/>
<keyword evidence="1" id="KW-0732">Signal</keyword>
<evidence type="ECO:0000313" key="3">
    <source>
        <dbReference type="Proteomes" id="UP000006087"/>
    </source>
</evidence>
<feature type="chain" id="PRO_5003846082" description="Fimbrial-type adhesion domain-containing protein" evidence="1">
    <location>
        <begin position="24"/>
        <end position="385"/>
    </location>
</feature>
<dbReference type="PATRIC" id="fig|1073383.3.peg.3842"/>
<sequence>MKAAMLYRYGWLLLSCLTGLANAASITITAEYNPANYVEDRAIFINTTPCTQSLVNWCSGTASIDKPQAVYISTNTYRQVKDTDDKRYGVHYLTFPAARDVSVINTVTGHTYPFKFILTDIGTQTVMDNPGRLPEQGDCINNKSSESHSALFQFSNIKESKQLSGGVCYSDLNHLSKTVRITSLYLGYKLKSPSPLTMPNGTYRGKINFVMGENKDFDLGGGTYGDTFLEVNFIITVKHQMKIEFPADANKVTLQPREGWAEWIHRGRVPTSLQGEISYRVWTTAPYGVTVRCGELDGNYCLLNNEQTGYKARIRVLSANPYSSGFAYLTPGRTHRFSVVLDGVGDVGRERIIRFTINQTELGEVLKKPGGTYKGTVTLIYEAVL</sequence>
<protein>
    <recommendedName>
        <fullName evidence="4">Fimbrial-type adhesion domain-containing protein</fullName>
    </recommendedName>
</protein>
<reference evidence="2 3" key="1">
    <citation type="submission" date="2012-06" db="EMBL/GenBank/DDBJ databases">
        <title>The Genome Sequence of Aeromonas veronii AMC34.</title>
        <authorList>
            <consortium name="The Broad Institute Genome Sequencing Platform"/>
            <person name="Earl A."/>
            <person name="Ward D."/>
            <person name="Feldgarden M."/>
            <person name="Gevers D."/>
            <person name="Graf J."/>
            <person name="Tomasi A."/>
            <person name="Horneman A."/>
            <person name="Walker B."/>
            <person name="Young S.K."/>
            <person name="Zeng Q."/>
            <person name="Gargeya S."/>
            <person name="Fitzgerald M."/>
            <person name="Haas B."/>
            <person name="Abouelleil A."/>
            <person name="Alvarado L."/>
            <person name="Arachchi H.M."/>
            <person name="Berlin A.M."/>
            <person name="Chapman S.B."/>
            <person name="Goldberg J."/>
            <person name="Griggs A."/>
            <person name="Gujja S."/>
            <person name="Hansen M."/>
            <person name="Howarth C."/>
            <person name="Imamovic A."/>
            <person name="Larimer J."/>
            <person name="McCowan C."/>
            <person name="Montmayeur A."/>
            <person name="Murphy C."/>
            <person name="Neiman D."/>
            <person name="Pearson M."/>
            <person name="Priest M."/>
            <person name="Roberts A."/>
            <person name="Saif S."/>
            <person name="Shea T."/>
            <person name="Sisk P."/>
            <person name="Sykes S."/>
            <person name="Wortman J."/>
            <person name="Nusbaum C."/>
            <person name="Birren B."/>
        </authorList>
    </citation>
    <scope>NUCLEOTIDE SEQUENCE [LARGE SCALE GENOMIC DNA]</scope>
    <source>
        <strain evidence="2 3">AMC34</strain>
    </source>
</reference>
<evidence type="ECO:0008006" key="4">
    <source>
        <dbReference type="Google" id="ProtNLM"/>
    </source>
</evidence>